<dbReference type="NCBIfam" id="TIGR00117">
    <property type="entry name" value="acnB"/>
    <property type="match status" value="1"/>
</dbReference>
<proteinExistence type="inferred from homology"/>
<evidence type="ECO:0000256" key="1">
    <source>
        <dbReference type="ARBA" id="ARBA00007185"/>
    </source>
</evidence>
<sequence length="861" mass="93336">MLDSYREHVAERAALGIPPLPLSAQQTAELIELIKNPPAGEEAFLVDLLTHRVPAGVDDATKVKASYLAAIALGTETCALISRERATELLGTMLGGYNISPLIELLDSPELGQIAANGLKNTLLMFDSFHDVQEKAEKGNVFAKEVLQSWADGEWFTSRPEVPESLTVTVFKVTGETNTDDLSPAPDAWSRPDIPLHALAMLKNPRPGIEPEEPGKKGPVSFIESLKEKGHLVAYVGDVVGTGSSRKSATNSVLWFTGQDIPFVPNKRFGGVCLGSKIAPIFYNTMEDAGALPIELDVSKMEMGDVIELRPYEGKAFKNGELIAEFQVKSDVLFDEVRAGGRIPLIIGRGLTTRAREALGLPPTTLFRLPQSPADSGKGFSLAQKMVGRACGLPEGQGVRPGTYCEPRMTTVGSQDTTGPMTRDELKDLACLGFSSDLVMQSFCHTAAYPKPVDVKTHHELPAFISTRGGVSLRPGDGIIHSWLNRMLLPDTVGTGGDSHTRFPIGISFPAGSGLVAFAAATGVMPLDMPESVLVRFKGEMQPGVTLRDLVNAIPLYAIKQGLLTVEKAGKKNIFSGRILEIEGLPNLKIEQAFELSDASAERSAAACTVRLNKEPIIEYLNSNITLLKWMIANGYEDERTISRRIKAMEAWLANPELLEPDADAEYAAVIDIDLAEIHEPIVACPNDPDDVKTLSDVSGTVIDEVFIGSCMTNIGHFRAASKLLEGKRDIPTRLWVAPPTKMDQQQLTEEGHYGVLGVAGARMEMPGCSLCMGNQAQVREGATVMSTSTRNFPNRLGKNTNVFLGSAELAAICSRLGRIPTREEYLADMGVLQANSKDIYRYMNFDQIEEFKEIADSVGL</sequence>
<accession>A0ABX8SQS8</accession>
<keyword evidence="9" id="KW-1185">Reference proteome</keyword>
<evidence type="ECO:0000256" key="2">
    <source>
        <dbReference type="ARBA" id="ARBA00022485"/>
    </source>
</evidence>
<evidence type="ECO:0000313" key="8">
    <source>
        <dbReference type="EMBL" id="QXX78401.1"/>
    </source>
</evidence>
<comment type="catalytic activity">
    <reaction evidence="4">
        <text>(2S,3R)-3-hydroxybutane-1,2,3-tricarboxylate = 2-methyl-cis-aconitate + H2O</text>
        <dbReference type="Rhea" id="RHEA:17941"/>
        <dbReference type="ChEBI" id="CHEBI:15377"/>
        <dbReference type="ChEBI" id="CHEBI:57429"/>
        <dbReference type="ChEBI" id="CHEBI:57872"/>
        <dbReference type="EC" id="4.2.1.99"/>
    </reaction>
</comment>
<dbReference type="PIRSF" id="PIRSF036687">
    <property type="entry name" value="AcnB"/>
    <property type="match status" value="1"/>
</dbReference>
<keyword evidence="3 4" id="KW-0456">Lyase</keyword>
<dbReference type="InterPro" id="IPR015929">
    <property type="entry name" value="Aconitase_B_swivel"/>
</dbReference>
<dbReference type="PANTHER" id="PTHR43160:SF4">
    <property type="entry name" value="ACONITATE HYDRATASE B"/>
    <property type="match status" value="1"/>
</dbReference>
<dbReference type="InterPro" id="IPR018136">
    <property type="entry name" value="Aconitase_4Fe-4S_BS"/>
</dbReference>
<feature type="domain" description="Aconitase B swivel" evidence="6">
    <location>
        <begin position="168"/>
        <end position="380"/>
    </location>
</feature>
<dbReference type="EMBL" id="CP049362">
    <property type="protein sequence ID" value="QXX78401.1"/>
    <property type="molecule type" value="Genomic_DNA"/>
</dbReference>
<dbReference type="Proteomes" id="UP000826050">
    <property type="component" value="Chromosome"/>
</dbReference>
<dbReference type="Pfam" id="PF00330">
    <property type="entry name" value="Aconitase"/>
    <property type="match status" value="1"/>
</dbReference>
<evidence type="ECO:0000313" key="9">
    <source>
        <dbReference type="Proteomes" id="UP000826050"/>
    </source>
</evidence>
<organism evidence="8 9">
    <name type="scientific">Alcaligenes ammonioxydans</name>
    <dbReference type="NCBI Taxonomy" id="2582914"/>
    <lineage>
        <taxon>Bacteria</taxon>
        <taxon>Pseudomonadati</taxon>
        <taxon>Pseudomonadota</taxon>
        <taxon>Betaproteobacteria</taxon>
        <taxon>Burkholderiales</taxon>
        <taxon>Alcaligenaceae</taxon>
        <taxon>Alcaligenes</taxon>
    </lineage>
</organism>
<evidence type="ECO:0000259" key="6">
    <source>
        <dbReference type="Pfam" id="PF06434"/>
    </source>
</evidence>
<dbReference type="EC" id="4.2.1.3" evidence="4"/>
<dbReference type="InterPro" id="IPR001030">
    <property type="entry name" value="Acoase/IPM_deHydtase_lsu_aba"/>
</dbReference>
<dbReference type="CDD" id="cd01576">
    <property type="entry name" value="AcnB_Swivel"/>
    <property type="match status" value="1"/>
</dbReference>
<protein>
    <recommendedName>
        <fullName evidence="4">Aconitate hydratase B</fullName>
        <ecNumber evidence="4">4.2.1.3</ecNumber>
        <ecNumber evidence="4">4.2.1.99</ecNumber>
    </recommendedName>
    <alternativeName>
        <fullName evidence="4">2-methylisocitrate dehydratase</fullName>
    </alternativeName>
</protein>
<name>A0ABX8SQS8_9BURK</name>
<keyword evidence="2" id="KW-0004">4Fe-4S</keyword>
<comment type="pathway">
    <text evidence="4">Carbohydrate metabolism; tricarboxylic acid cycle; isocitrate from oxaloacetate: step 2/2.</text>
</comment>
<dbReference type="PANTHER" id="PTHR43160">
    <property type="entry name" value="ACONITATE HYDRATASE B"/>
    <property type="match status" value="1"/>
</dbReference>
<evidence type="ECO:0000259" key="7">
    <source>
        <dbReference type="Pfam" id="PF11791"/>
    </source>
</evidence>
<dbReference type="PROSITE" id="PS00450">
    <property type="entry name" value="ACONITASE_1"/>
    <property type="match status" value="1"/>
</dbReference>
<dbReference type="InterPro" id="IPR015933">
    <property type="entry name" value="Aconitase_B_HEAT-like_dom"/>
</dbReference>
<dbReference type="EC" id="4.2.1.99" evidence="4"/>
<feature type="domain" description="Aconitase/3-isopropylmalate dehydratase large subunit alpha/beta/alpha" evidence="5">
    <location>
        <begin position="473"/>
        <end position="814"/>
    </location>
</feature>
<evidence type="ECO:0000259" key="5">
    <source>
        <dbReference type="Pfam" id="PF00330"/>
    </source>
</evidence>
<keyword evidence="2" id="KW-0479">Metal-binding</keyword>
<dbReference type="Pfam" id="PF11791">
    <property type="entry name" value="Aconitase_B_N"/>
    <property type="match status" value="1"/>
</dbReference>
<evidence type="ECO:0000256" key="4">
    <source>
        <dbReference type="PIRNR" id="PIRNR036687"/>
    </source>
</evidence>
<keyword evidence="2" id="KW-0411">Iron-sulfur</keyword>
<keyword evidence="2" id="KW-0408">Iron</keyword>
<dbReference type="InterPro" id="IPR004406">
    <property type="entry name" value="Aconitase_B"/>
</dbReference>
<feature type="domain" description="Aconitase B HEAT-like" evidence="7">
    <location>
        <begin position="5"/>
        <end position="156"/>
    </location>
</feature>
<dbReference type="NCBIfam" id="NF006690">
    <property type="entry name" value="PRK09238.1"/>
    <property type="match status" value="1"/>
</dbReference>
<dbReference type="CDD" id="cd01581">
    <property type="entry name" value="AcnB"/>
    <property type="match status" value="1"/>
</dbReference>
<dbReference type="Pfam" id="PF06434">
    <property type="entry name" value="Aconitase_2_N"/>
    <property type="match status" value="1"/>
</dbReference>
<reference evidence="8 9" key="1">
    <citation type="submission" date="2020-02" db="EMBL/GenBank/DDBJ databases">
        <title>Partial ammonium oxidation to N2 by heterotrophic bacteria.</title>
        <authorList>
            <person name="Wu M."/>
        </authorList>
    </citation>
    <scope>NUCLEOTIDE SEQUENCE [LARGE SCALE GENOMIC DNA]</scope>
    <source>
        <strain evidence="8 9">HO-1</strain>
    </source>
</reference>
<comment type="catalytic activity">
    <reaction evidence="4">
        <text>citrate = D-threo-isocitrate</text>
        <dbReference type="Rhea" id="RHEA:10336"/>
        <dbReference type="ChEBI" id="CHEBI:15562"/>
        <dbReference type="ChEBI" id="CHEBI:16947"/>
        <dbReference type="EC" id="4.2.1.3"/>
    </reaction>
</comment>
<dbReference type="GO" id="GO:0003994">
    <property type="term" value="F:aconitate hydratase activity"/>
    <property type="evidence" value="ECO:0007669"/>
    <property type="project" value="UniProtKB-EC"/>
</dbReference>
<evidence type="ECO:0000256" key="3">
    <source>
        <dbReference type="ARBA" id="ARBA00023239"/>
    </source>
</evidence>
<comment type="similarity">
    <text evidence="1 4">Belongs to the aconitase/IPM isomerase family.</text>
</comment>
<dbReference type="RefSeq" id="WP_219235766.1">
    <property type="nucleotide sequence ID" value="NZ_CP049362.1"/>
</dbReference>
<dbReference type="InterPro" id="IPR050926">
    <property type="entry name" value="Aconitase/IPM_isomerase"/>
</dbReference>
<keyword evidence="4" id="KW-0816">Tricarboxylic acid cycle</keyword>
<gene>
    <name evidence="8" type="primary">acnB</name>
    <name evidence="8" type="ORF">FE795_04810</name>
</gene>